<gene>
    <name evidence="1" type="ORF">ACOLOM_LOCUS14019</name>
</gene>
<evidence type="ECO:0000313" key="2">
    <source>
        <dbReference type="Proteomes" id="UP000789525"/>
    </source>
</evidence>
<organism evidence="1 2">
    <name type="scientific">Acaulospora colombiana</name>
    <dbReference type="NCBI Taxonomy" id="27376"/>
    <lineage>
        <taxon>Eukaryota</taxon>
        <taxon>Fungi</taxon>
        <taxon>Fungi incertae sedis</taxon>
        <taxon>Mucoromycota</taxon>
        <taxon>Glomeromycotina</taxon>
        <taxon>Glomeromycetes</taxon>
        <taxon>Diversisporales</taxon>
        <taxon>Acaulosporaceae</taxon>
        <taxon>Acaulospora</taxon>
    </lineage>
</organism>
<protein>
    <submittedName>
        <fullName evidence="1">9257_t:CDS:1</fullName>
    </submittedName>
</protein>
<reference evidence="1" key="1">
    <citation type="submission" date="2021-06" db="EMBL/GenBank/DDBJ databases">
        <authorList>
            <person name="Kallberg Y."/>
            <person name="Tangrot J."/>
            <person name="Rosling A."/>
        </authorList>
    </citation>
    <scope>NUCLEOTIDE SEQUENCE</scope>
    <source>
        <strain evidence="1">CL356</strain>
    </source>
</reference>
<proteinExistence type="predicted"/>
<feature type="non-terminal residue" evidence="1">
    <location>
        <position position="113"/>
    </location>
</feature>
<evidence type="ECO:0000313" key="1">
    <source>
        <dbReference type="EMBL" id="CAG8774714.1"/>
    </source>
</evidence>
<dbReference type="EMBL" id="CAJVPT010067279">
    <property type="protein sequence ID" value="CAG8774714.1"/>
    <property type="molecule type" value="Genomic_DNA"/>
</dbReference>
<keyword evidence="2" id="KW-1185">Reference proteome</keyword>
<comment type="caution">
    <text evidence="1">The sequence shown here is derived from an EMBL/GenBank/DDBJ whole genome shotgun (WGS) entry which is preliminary data.</text>
</comment>
<name>A0ACA9R2V3_9GLOM</name>
<sequence length="113" mass="12046">MPKRPGSPIKSNVPTKVTRFSQSKSSVKEQCVQGSTASRSTSAESQPVTAIDKGKGKDVEGSITSAEEVTNEMSTMELSEGDKIEKLPLNPRGTGRIGTMKSTEESPSSDVMR</sequence>
<dbReference type="Proteomes" id="UP000789525">
    <property type="component" value="Unassembled WGS sequence"/>
</dbReference>
<accession>A0ACA9R2V3</accession>